<evidence type="ECO:0000313" key="2">
    <source>
        <dbReference type="EMBL" id="MDP0400120.1"/>
    </source>
</evidence>
<dbReference type="EMBL" id="JAUTIX010000008">
    <property type="protein sequence ID" value="MDP0400120.1"/>
    <property type="molecule type" value="Genomic_DNA"/>
</dbReference>
<dbReference type="Proteomes" id="UP001178281">
    <property type="component" value="Unassembled WGS sequence"/>
</dbReference>
<dbReference type="RefSeq" id="WP_220657102.1">
    <property type="nucleotide sequence ID" value="NZ_CBCSFC010000029.1"/>
</dbReference>
<organism evidence="2 3">
    <name type="scientific">Tsukamurella strandjordii</name>
    <dbReference type="NCBI Taxonomy" id="147577"/>
    <lineage>
        <taxon>Bacteria</taxon>
        <taxon>Bacillati</taxon>
        <taxon>Actinomycetota</taxon>
        <taxon>Actinomycetes</taxon>
        <taxon>Mycobacteriales</taxon>
        <taxon>Tsukamurellaceae</taxon>
        <taxon>Tsukamurella</taxon>
    </lineage>
</organism>
<evidence type="ECO:0000313" key="3">
    <source>
        <dbReference type="Proteomes" id="UP001178281"/>
    </source>
</evidence>
<feature type="transmembrane region" description="Helical" evidence="1">
    <location>
        <begin position="181"/>
        <end position="202"/>
    </location>
</feature>
<accession>A0AA90NDW8</accession>
<reference evidence="2" key="1">
    <citation type="submission" date="2023-08" db="EMBL/GenBank/DDBJ databases">
        <title>The draft genome of Tsukamurella strandjordii strain 050030.</title>
        <authorList>
            <person name="Zhao F."/>
            <person name="Feng Y."/>
            <person name="Zong Z."/>
        </authorList>
    </citation>
    <scope>NUCLEOTIDE SEQUENCE</scope>
    <source>
        <strain evidence="2">050030</strain>
    </source>
</reference>
<keyword evidence="1" id="KW-0472">Membrane</keyword>
<sequence length="224" mass="23220">MKESARSSVLLRRWLAVGAVLLVGLTAGSFGWKSTSVWYESSGVVLVIPPGAGNPDARNNPFNRLDTTSQFANALAVIAYGDEGRATVAKTGASSSDYTVFRVAGQGPTSSQLSAQIRISVRGPGPWVAREGAMALIDLMRTRLRSLQRDAGLVDGTYADFRVTVEPDPGEAGSGDRVRSAVGMAIGAVLALLCVAAAGAAMRARSSASRASSAPDAEREPVPA</sequence>
<evidence type="ECO:0008006" key="4">
    <source>
        <dbReference type="Google" id="ProtNLM"/>
    </source>
</evidence>
<dbReference type="AlphaFoldDB" id="A0AA90NDW8"/>
<name>A0AA90NDW8_9ACTN</name>
<comment type="caution">
    <text evidence="2">The sequence shown here is derived from an EMBL/GenBank/DDBJ whole genome shotgun (WGS) entry which is preliminary data.</text>
</comment>
<keyword evidence="1" id="KW-0812">Transmembrane</keyword>
<keyword evidence="3" id="KW-1185">Reference proteome</keyword>
<gene>
    <name evidence="2" type="ORF">Q7X28_19565</name>
</gene>
<protein>
    <recommendedName>
        <fullName evidence="4">Capsular polysaccharide biosynthesis protein</fullName>
    </recommendedName>
</protein>
<proteinExistence type="predicted"/>
<keyword evidence="1" id="KW-1133">Transmembrane helix</keyword>
<evidence type="ECO:0000256" key="1">
    <source>
        <dbReference type="SAM" id="Phobius"/>
    </source>
</evidence>